<organism evidence="1">
    <name type="scientific">hydrothermal vent metagenome</name>
    <dbReference type="NCBI Taxonomy" id="652676"/>
    <lineage>
        <taxon>unclassified sequences</taxon>
        <taxon>metagenomes</taxon>
        <taxon>ecological metagenomes</taxon>
    </lineage>
</organism>
<gene>
    <name evidence="1" type="ORF">MNB_SV-9-1332</name>
</gene>
<name>A0A1W1CD76_9ZZZZ</name>
<sequence>MNRRVFISFSTFIGVSSLLHSTNPIVTKVELSKDIFNIINSVQEHFFPENSQLPSAREFRAVEFLNDTIFHKTFDKDIREFVISGAKDFISQENGKFINYSYEEKEIALRKFENSTKGSQWLSRIMILSMEALLSDPIYGGNYKESGWKALDTKGGEPRPESRYIKL</sequence>
<dbReference type="AlphaFoldDB" id="A0A1W1CD76"/>
<reference evidence="1" key="1">
    <citation type="submission" date="2016-10" db="EMBL/GenBank/DDBJ databases">
        <authorList>
            <person name="de Groot N.N."/>
        </authorList>
    </citation>
    <scope>NUCLEOTIDE SEQUENCE</scope>
</reference>
<evidence type="ECO:0000313" key="1">
    <source>
        <dbReference type="EMBL" id="SFV63653.1"/>
    </source>
</evidence>
<accession>A0A1W1CD76</accession>
<protein>
    <submittedName>
        <fullName evidence="1">Tat (Twin-arginine translocation) pathway signal sequence domain protein</fullName>
    </submittedName>
</protein>
<proteinExistence type="predicted"/>
<dbReference type="EMBL" id="FPHG01000062">
    <property type="protein sequence ID" value="SFV63653.1"/>
    <property type="molecule type" value="Genomic_DNA"/>
</dbReference>